<protein>
    <submittedName>
        <fullName evidence="3">Fibronectin type III domain-containing protein</fullName>
    </submittedName>
</protein>
<dbReference type="PROSITE" id="PS51257">
    <property type="entry name" value="PROKAR_LIPOPROTEIN"/>
    <property type="match status" value="1"/>
</dbReference>
<gene>
    <name evidence="3" type="ORF">SAMN04488508_11078</name>
</gene>
<reference evidence="4" key="1">
    <citation type="submission" date="2016-11" db="EMBL/GenBank/DDBJ databases">
        <authorList>
            <person name="Varghese N."/>
            <person name="Submissions S."/>
        </authorList>
    </citation>
    <scope>NUCLEOTIDE SEQUENCE [LARGE SCALE GENOMIC DNA]</scope>
    <source>
        <strain evidence="4">DSM 22623</strain>
    </source>
</reference>
<dbReference type="Pfam" id="PF00041">
    <property type="entry name" value="fn3"/>
    <property type="match status" value="1"/>
</dbReference>
<dbReference type="InterPro" id="IPR013783">
    <property type="entry name" value="Ig-like_fold"/>
</dbReference>
<dbReference type="Proteomes" id="UP000184432">
    <property type="component" value="Unassembled WGS sequence"/>
</dbReference>
<dbReference type="SUPFAM" id="SSF49265">
    <property type="entry name" value="Fibronectin type III"/>
    <property type="match status" value="1"/>
</dbReference>
<dbReference type="EMBL" id="FQYP01000010">
    <property type="protein sequence ID" value="SHJ54031.1"/>
    <property type="molecule type" value="Genomic_DNA"/>
</dbReference>
<dbReference type="PROSITE" id="PS50853">
    <property type="entry name" value="FN3"/>
    <property type="match status" value="1"/>
</dbReference>
<proteinExistence type="predicted"/>
<name>A0A1M6K516_9FLAO</name>
<dbReference type="CDD" id="cd00063">
    <property type="entry name" value="FN3"/>
    <property type="match status" value="1"/>
</dbReference>
<dbReference type="AlphaFoldDB" id="A0A1M6K516"/>
<evidence type="ECO:0000259" key="2">
    <source>
        <dbReference type="PROSITE" id="PS50853"/>
    </source>
</evidence>
<evidence type="ECO:0000313" key="3">
    <source>
        <dbReference type="EMBL" id="SHJ54031.1"/>
    </source>
</evidence>
<accession>A0A1M6K516</accession>
<keyword evidence="4" id="KW-1185">Reference proteome</keyword>
<organism evidence="3 4">
    <name type="scientific">Aquimarina spongiae</name>
    <dbReference type="NCBI Taxonomy" id="570521"/>
    <lineage>
        <taxon>Bacteria</taxon>
        <taxon>Pseudomonadati</taxon>
        <taxon>Bacteroidota</taxon>
        <taxon>Flavobacteriia</taxon>
        <taxon>Flavobacteriales</taxon>
        <taxon>Flavobacteriaceae</taxon>
        <taxon>Aquimarina</taxon>
    </lineage>
</organism>
<feature type="domain" description="Fibronectin type-III" evidence="2">
    <location>
        <begin position="56"/>
        <end position="152"/>
    </location>
</feature>
<keyword evidence="1" id="KW-0732">Signal</keyword>
<dbReference type="RefSeq" id="WP_073320504.1">
    <property type="nucleotide sequence ID" value="NZ_FQYP01000010.1"/>
</dbReference>
<dbReference type="OrthoDB" id="9792152at2"/>
<dbReference type="Gene3D" id="2.60.40.10">
    <property type="entry name" value="Immunoglobulins"/>
    <property type="match status" value="1"/>
</dbReference>
<evidence type="ECO:0000313" key="4">
    <source>
        <dbReference type="Proteomes" id="UP000184432"/>
    </source>
</evidence>
<feature type="signal peptide" evidence="1">
    <location>
        <begin position="1"/>
        <end position="19"/>
    </location>
</feature>
<dbReference type="InterPro" id="IPR036116">
    <property type="entry name" value="FN3_sf"/>
</dbReference>
<dbReference type="InterPro" id="IPR003961">
    <property type="entry name" value="FN3_dom"/>
</dbReference>
<evidence type="ECO:0000256" key="1">
    <source>
        <dbReference type="SAM" id="SignalP"/>
    </source>
</evidence>
<feature type="chain" id="PRO_5012951863" evidence="1">
    <location>
        <begin position="20"/>
        <end position="152"/>
    </location>
</feature>
<sequence length="152" mass="16943">MLKKLPILLAAIFAFIACETEDFDIAPVQTDQTNNEETDVIGIDPDNEDVTEFCIVPQRLTAGEVTTEKANVTWDAENAQSLTWEIRYAEKPVSLDDTFTAIINDSELISTQTNTVTINNLKSSTEYIVIVRTKCSNTEFSKWSSSLVITTL</sequence>